<dbReference type="Proteomes" id="UP001165986">
    <property type="component" value="Unassembled WGS sequence"/>
</dbReference>
<accession>A0AA40T4S5</accession>
<gene>
    <name evidence="1" type="ORF">FNW02_35705</name>
</gene>
<dbReference type="EMBL" id="VJXY01000093">
    <property type="protein sequence ID" value="MBD6620933.1"/>
    <property type="molecule type" value="Genomic_DNA"/>
</dbReference>
<comment type="caution">
    <text evidence="1">The sequence shown here is derived from an EMBL/GenBank/DDBJ whole genome shotgun (WGS) entry which is preliminary data.</text>
</comment>
<sequence>MQQYWSHLAQGVEFAGGTSDPSKVFDSQAPQLNQYLNWQEEQYQQALNQVGSLSIDEWH</sequence>
<protein>
    <submittedName>
        <fullName evidence="1">Uncharacterized protein</fullName>
    </submittedName>
</protein>
<dbReference type="RefSeq" id="WP_191762252.1">
    <property type="nucleotide sequence ID" value="NZ_VJXY01000093.1"/>
</dbReference>
<keyword evidence="2" id="KW-1185">Reference proteome</keyword>
<evidence type="ECO:0000313" key="2">
    <source>
        <dbReference type="Proteomes" id="UP001165986"/>
    </source>
</evidence>
<proteinExistence type="predicted"/>
<reference evidence="1" key="1">
    <citation type="submission" date="2019-07" db="EMBL/GenBank/DDBJ databases">
        <title>Toxilogical consequences of a new and cryptic species of cyanobacteria (Komarekiella delphini-convector) recovered from the epidermis of a bottlenose dolphin and 1500 ft. in the air.</title>
        <authorList>
            <person name="Brown A.O."/>
            <person name="Dvorak P."/>
            <person name="Villanueva C.D."/>
            <person name="Foss A.J."/>
            <person name="Garvey A.D."/>
            <person name="Gibson Q.A."/>
            <person name="Johansen J.R."/>
            <person name="Casamatta D.A."/>
        </authorList>
    </citation>
    <scope>NUCLEOTIDE SEQUENCE</scope>
    <source>
        <strain evidence="1">SJRDD-AB1</strain>
    </source>
</reference>
<name>A0AA40T4S5_9NOST</name>
<organism evidence="1 2">
    <name type="scientific">Komarekiella delphini-convector SJRDD-AB1</name>
    <dbReference type="NCBI Taxonomy" id="2593771"/>
    <lineage>
        <taxon>Bacteria</taxon>
        <taxon>Bacillati</taxon>
        <taxon>Cyanobacteriota</taxon>
        <taxon>Cyanophyceae</taxon>
        <taxon>Nostocales</taxon>
        <taxon>Nostocaceae</taxon>
        <taxon>Komarekiella</taxon>
        <taxon>Komarekiella delphini-convector</taxon>
    </lineage>
</organism>
<evidence type="ECO:0000313" key="1">
    <source>
        <dbReference type="EMBL" id="MBD6620933.1"/>
    </source>
</evidence>
<dbReference type="AlphaFoldDB" id="A0AA40T4S5"/>